<dbReference type="EMBL" id="BPLR01001975">
    <property type="protein sequence ID" value="GIX68542.1"/>
    <property type="molecule type" value="Genomic_DNA"/>
</dbReference>
<gene>
    <name evidence="1" type="ORF">CEXT_642771</name>
</gene>
<dbReference type="Proteomes" id="UP001054945">
    <property type="component" value="Unassembled WGS sequence"/>
</dbReference>
<sequence>MKNKTLHRTWHRKPRLVGESFQNIYAMCTTVQKNMGFLHDGAPSQCVTISMLNILLGGLNTLDLLLRLHKSQILISGFLLITPQSTLSEILQKLIAHIAIAVADITSRSSIFKFVQQSFLGRCRQCNICDCRNPCNHFSLSRFWH</sequence>
<comment type="caution">
    <text evidence="1">The sequence shown here is derived from an EMBL/GenBank/DDBJ whole genome shotgun (WGS) entry which is preliminary data.</text>
</comment>
<organism evidence="1 2">
    <name type="scientific">Caerostris extrusa</name>
    <name type="common">Bark spider</name>
    <name type="synonym">Caerostris bankana</name>
    <dbReference type="NCBI Taxonomy" id="172846"/>
    <lineage>
        <taxon>Eukaryota</taxon>
        <taxon>Metazoa</taxon>
        <taxon>Ecdysozoa</taxon>
        <taxon>Arthropoda</taxon>
        <taxon>Chelicerata</taxon>
        <taxon>Arachnida</taxon>
        <taxon>Araneae</taxon>
        <taxon>Araneomorphae</taxon>
        <taxon>Entelegynae</taxon>
        <taxon>Araneoidea</taxon>
        <taxon>Araneidae</taxon>
        <taxon>Caerostris</taxon>
    </lineage>
</organism>
<evidence type="ECO:0000313" key="2">
    <source>
        <dbReference type="Proteomes" id="UP001054945"/>
    </source>
</evidence>
<name>A0AAV4M7W0_CAEEX</name>
<proteinExistence type="predicted"/>
<dbReference type="AlphaFoldDB" id="A0AAV4M7W0"/>
<keyword evidence="2" id="KW-1185">Reference proteome</keyword>
<protein>
    <submittedName>
        <fullName evidence="1">Uncharacterized protein</fullName>
    </submittedName>
</protein>
<accession>A0AAV4M7W0</accession>
<evidence type="ECO:0000313" key="1">
    <source>
        <dbReference type="EMBL" id="GIX68542.1"/>
    </source>
</evidence>
<reference evidence="1 2" key="1">
    <citation type="submission" date="2021-06" db="EMBL/GenBank/DDBJ databases">
        <title>Caerostris extrusa draft genome.</title>
        <authorList>
            <person name="Kono N."/>
            <person name="Arakawa K."/>
        </authorList>
    </citation>
    <scope>NUCLEOTIDE SEQUENCE [LARGE SCALE GENOMIC DNA]</scope>
</reference>